<dbReference type="EMBL" id="KE345290">
    <property type="protein sequence ID" value="EXB98557.1"/>
    <property type="molecule type" value="Genomic_DNA"/>
</dbReference>
<evidence type="ECO:0000313" key="3">
    <source>
        <dbReference type="Proteomes" id="UP000030645"/>
    </source>
</evidence>
<dbReference type="OrthoDB" id="1918850at2759"/>
<dbReference type="KEGG" id="mnt:21397542"/>
<gene>
    <name evidence="2" type="ORF">L484_014399</name>
</gene>
<accession>W9SC99</accession>
<proteinExistence type="predicted"/>
<reference evidence="3" key="1">
    <citation type="submission" date="2013-01" db="EMBL/GenBank/DDBJ databases">
        <title>Draft Genome Sequence of a Mulberry Tree, Morus notabilis C.K. Schneid.</title>
        <authorList>
            <person name="He N."/>
            <person name="Zhao S."/>
        </authorList>
    </citation>
    <scope>NUCLEOTIDE SEQUENCE</scope>
</reference>
<organism evidence="2 3">
    <name type="scientific">Morus notabilis</name>
    <dbReference type="NCBI Taxonomy" id="981085"/>
    <lineage>
        <taxon>Eukaryota</taxon>
        <taxon>Viridiplantae</taxon>
        <taxon>Streptophyta</taxon>
        <taxon>Embryophyta</taxon>
        <taxon>Tracheophyta</taxon>
        <taxon>Spermatophyta</taxon>
        <taxon>Magnoliopsida</taxon>
        <taxon>eudicotyledons</taxon>
        <taxon>Gunneridae</taxon>
        <taxon>Pentapetalae</taxon>
        <taxon>rosids</taxon>
        <taxon>fabids</taxon>
        <taxon>Rosales</taxon>
        <taxon>Moraceae</taxon>
        <taxon>Moreae</taxon>
        <taxon>Morus</taxon>
    </lineage>
</organism>
<feature type="region of interest" description="Disordered" evidence="1">
    <location>
        <begin position="1"/>
        <end position="110"/>
    </location>
</feature>
<dbReference type="PANTHER" id="PTHR34468">
    <property type="entry name" value="MICROTUBULE-ASSOCIATED FUTSCH-LIKE PROTEIN"/>
    <property type="match status" value="1"/>
</dbReference>
<dbReference type="eggNOG" id="ENOG502S1UU">
    <property type="taxonomic scope" value="Eukaryota"/>
</dbReference>
<dbReference type="Proteomes" id="UP000030645">
    <property type="component" value="Unassembled WGS sequence"/>
</dbReference>
<sequence>MDPHPTPFPGKNQPLKPNPHRKTTGPSKPASREHVTYRQKRVFGTVRNANIPTRTVSEKPAVAKPSNAGPRKQPQRTRPARVPVATEAAKKGNYPENLKPESDQKSVSLQEEVGKETPIEKLRTPVMTASPSLSQRKIAVGSPYQSAKICSKCRFDKLETSAYWLAQIKLSESVGKHFVSAAFFRLAFESKAEPNRNLRIELKKYLVRNGHLAGQTEWKGVCVRYGVLKEEKETECFDSAIMKSDVEHHAFCQTEEIESM</sequence>
<dbReference type="PANTHER" id="PTHR34468:SF3">
    <property type="entry name" value="OS03G0288900 PROTEIN"/>
    <property type="match status" value="1"/>
</dbReference>
<keyword evidence="3" id="KW-1185">Reference proteome</keyword>
<evidence type="ECO:0000256" key="1">
    <source>
        <dbReference type="SAM" id="MobiDB-lite"/>
    </source>
</evidence>
<evidence type="ECO:0000313" key="2">
    <source>
        <dbReference type="EMBL" id="EXB98557.1"/>
    </source>
</evidence>
<protein>
    <submittedName>
        <fullName evidence="2">Uncharacterized protein</fullName>
    </submittedName>
</protein>
<dbReference type="AlphaFoldDB" id="W9SC99"/>
<name>W9SC99_9ROSA</name>